<name>A0A286UC80_9AGAM</name>
<evidence type="ECO:0000313" key="1">
    <source>
        <dbReference type="EMBL" id="PAV17203.1"/>
    </source>
</evidence>
<dbReference type="AlphaFoldDB" id="A0A286UC80"/>
<organism evidence="1 2">
    <name type="scientific">Pyrrhoderma noxium</name>
    <dbReference type="NCBI Taxonomy" id="2282107"/>
    <lineage>
        <taxon>Eukaryota</taxon>
        <taxon>Fungi</taxon>
        <taxon>Dikarya</taxon>
        <taxon>Basidiomycota</taxon>
        <taxon>Agaricomycotina</taxon>
        <taxon>Agaricomycetes</taxon>
        <taxon>Hymenochaetales</taxon>
        <taxon>Hymenochaetaceae</taxon>
        <taxon>Pyrrhoderma</taxon>
    </lineage>
</organism>
<sequence length="74" mass="8051">MTINLKEAGESETKEEITNHWELNSRNTLSEPQFAAPSVLSSDNPLSQDPRSLVVTMGKSKQIVGLQPASQNAV</sequence>
<dbReference type="InParanoid" id="A0A286UC80"/>
<dbReference type="Proteomes" id="UP000217199">
    <property type="component" value="Unassembled WGS sequence"/>
</dbReference>
<dbReference type="EMBL" id="NBII01000007">
    <property type="protein sequence ID" value="PAV17203.1"/>
    <property type="molecule type" value="Genomic_DNA"/>
</dbReference>
<proteinExistence type="predicted"/>
<protein>
    <submittedName>
        <fullName evidence="1">Uncharacterized protein</fullName>
    </submittedName>
</protein>
<accession>A0A286UC80</accession>
<comment type="caution">
    <text evidence="1">The sequence shown here is derived from an EMBL/GenBank/DDBJ whole genome shotgun (WGS) entry which is preliminary data.</text>
</comment>
<evidence type="ECO:0000313" key="2">
    <source>
        <dbReference type="Proteomes" id="UP000217199"/>
    </source>
</evidence>
<keyword evidence="2" id="KW-1185">Reference proteome</keyword>
<gene>
    <name evidence="1" type="ORF">PNOK_0726700</name>
</gene>
<reference evidence="1 2" key="1">
    <citation type="journal article" date="2017" name="Mol. Ecol.">
        <title>Comparative and population genomic landscape of Phellinus noxius: A hypervariable fungus causing root rot in trees.</title>
        <authorList>
            <person name="Chung C.L."/>
            <person name="Lee T.J."/>
            <person name="Akiba M."/>
            <person name="Lee H.H."/>
            <person name="Kuo T.H."/>
            <person name="Liu D."/>
            <person name="Ke H.M."/>
            <person name="Yokoi T."/>
            <person name="Roa M.B."/>
            <person name="Lu M.J."/>
            <person name="Chang Y.Y."/>
            <person name="Ann P.J."/>
            <person name="Tsai J.N."/>
            <person name="Chen C.Y."/>
            <person name="Tzean S.S."/>
            <person name="Ota Y."/>
            <person name="Hattori T."/>
            <person name="Sahashi N."/>
            <person name="Liou R.F."/>
            <person name="Kikuchi T."/>
            <person name="Tsai I.J."/>
        </authorList>
    </citation>
    <scope>NUCLEOTIDE SEQUENCE [LARGE SCALE GENOMIC DNA]</scope>
    <source>
        <strain evidence="1 2">FFPRI411160</strain>
    </source>
</reference>